<dbReference type="EMBL" id="FMYV01000004">
    <property type="protein sequence ID" value="SDC48745.1"/>
    <property type="molecule type" value="Genomic_DNA"/>
</dbReference>
<dbReference type="Pfam" id="PF07883">
    <property type="entry name" value="Cupin_2"/>
    <property type="match status" value="1"/>
</dbReference>
<dbReference type="InterPro" id="IPR011051">
    <property type="entry name" value="RmlC_Cupin_sf"/>
</dbReference>
<dbReference type="Gene3D" id="2.60.120.10">
    <property type="entry name" value="Jelly Rolls"/>
    <property type="match status" value="1"/>
</dbReference>
<dbReference type="RefSeq" id="WP_091403609.1">
    <property type="nucleotide sequence ID" value="NZ_FMYV01000004.1"/>
</dbReference>
<dbReference type="PANTHER" id="PTHR37694">
    <property type="entry name" value="SLR8022 PROTEIN"/>
    <property type="match status" value="1"/>
</dbReference>
<feature type="domain" description="Cupin type-2" evidence="1">
    <location>
        <begin position="45"/>
        <end position="112"/>
    </location>
</feature>
<dbReference type="AlphaFoldDB" id="A0A1G6M182"/>
<evidence type="ECO:0000313" key="2">
    <source>
        <dbReference type="EMBL" id="SDC48745.1"/>
    </source>
</evidence>
<evidence type="ECO:0000313" key="3">
    <source>
        <dbReference type="Proteomes" id="UP000199322"/>
    </source>
</evidence>
<keyword evidence="3" id="KW-1185">Reference proteome</keyword>
<dbReference type="CDD" id="cd02222">
    <property type="entry name" value="cupin_TM1459-like"/>
    <property type="match status" value="1"/>
</dbReference>
<accession>A0A1G6M182</accession>
<protein>
    <submittedName>
        <fullName evidence="2">Cupin domain-containing protein</fullName>
    </submittedName>
</protein>
<reference evidence="2 3" key="1">
    <citation type="submission" date="2016-10" db="EMBL/GenBank/DDBJ databases">
        <authorList>
            <person name="de Groot N.N."/>
        </authorList>
    </citation>
    <scope>NUCLEOTIDE SEQUENCE [LARGE SCALE GENOMIC DNA]</scope>
    <source>
        <strain evidence="2 3">WG14</strain>
    </source>
</reference>
<sequence length="120" mass="13699">MNKKVVIEKYSNVTPQILNNDKVKNVEKRILIGSKLEAPNFVMRLFTVKKDGHSPKHSHSWEHEVFIVKGKAEVYNGEEYVEAEEGTFVFVPPNVEHQFKNVGDGDLQFICVIPNSADEE</sequence>
<dbReference type="STRING" id="28234.SAMN04488588_1193"/>
<dbReference type="Proteomes" id="UP000199322">
    <property type="component" value="Unassembled WGS sequence"/>
</dbReference>
<dbReference type="InterPro" id="IPR014710">
    <property type="entry name" value="RmlC-like_jellyroll"/>
</dbReference>
<gene>
    <name evidence="2" type="ORF">SAMN04488588_1193</name>
</gene>
<proteinExistence type="predicted"/>
<organism evidence="2 3">
    <name type="scientific">Geotoga petraea</name>
    <dbReference type="NCBI Taxonomy" id="28234"/>
    <lineage>
        <taxon>Bacteria</taxon>
        <taxon>Thermotogati</taxon>
        <taxon>Thermotogota</taxon>
        <taxon>Thermotogae</taxon>
        <taxon>Petrotogales</taxon>
        <taxon>Petrotogaceae</taxon>
        <taxon>Geotoga</taxon>
    </lineage>
</organism>
<dbReference type="SUPFAM" id="SSF51182">
    <property type="entry name" value="RmlC-like cupins"/>
    <property type="match status" value="1"/>
</dbReference>
<name>A0A1G6M182_9BACT</name>
<evidence type="ECO:0000259" key="1">
    <source>
        <dbReference type="Pfam" id="PF07883"/>
    </source>
</evidence>
<dbReference type="PANTHER" id="PTHR37694:SF1">
    <property type="entry name" value="SLR8022 PROTEIN"/>
    <property type="match status" value="1"/>
</dbReference>
<dbReference type="InterPro" id="IPR013096">
    <property type="entry name" value="Cupin_2"/>
</dbReference>